<sequence length="449" mass="48496">MTATDELTLSEDYVQDAFHSYLKSSLTQAKVERLLDVDVLSSAEADIMIAGPALCLYFAALRCTTLPPSVPLPRLPKATPPHQLTESNCPPSFLPYLRIWAQNVTPIQSLTPESQHDLARAICSLPPLQVGGGSDDIPRIAGDLRAVAIEISQRRTFQERYGDDLQAAIDAGQDISSPGRRQVKASFKPPPVYYPSPTPSPEPSPRTQTTQLPSAPSTSSLPPPDLPPRPPPKPTHNRNQSSSSLLVPSSPYSSTSASSSKQQISRPPSPTILSTTSPAIELIRETLYATLADVISLHPSIRSLLKSDPPRAYFASVALAILDMSINCIDPHDGSARGVLGQRLTLIECPAELRPFMKKLGAIGAEIRKMEDEDSIHAVQLLSSGAMEIPEPRMDRVREALEKGVSVGGRGGEVGFVNRVNGLTLGMTRLKAFRERQGEVFKVLAGVGR</sequence>
<dbReference type="InParanoid" id="A0A067P9P8"/>
<gene>
    <name evidence="2" type="ORF">JAAARDRAFT_199114</name>
</gene>
<proteinExistence type="predicted"/>
<keyword evidence="3" id="KW-1185">Reference proteome</keyword>
<evidence type="ECO:0000313" key="2">
    <source>
        <dbReference type="EMBL" id="KDQ51464.1"/>
    </source>
</evidence>
<reference evidence="3" key="1">
    <citation type="journal article" date="2014" name="Proc. Natl. Acad. Sci. U.S.A.">
        <title>Extensive sampling of basidiomycete genomes demonstrates inadequacy of the white-rot/brown-rot paradigm for wood decay fungi.</title>
        <authorList>
            <person name="Riley R."/>
            <person name="Salamov A.A."/>
            <person name="Brown D.W."/>
            <person name="Nagy L.G."/>
            <person name="Floudas D."/>
            <person name="Held B.W."/>
            <person name="Levasseur A."/>
            <person name="Lombard V."/>
            <person name="Morin E."/>
            <person name="Otillar R."/>
            <person name="Lindquist E.A."/>
            <person name="Sun H."/>
            <person name="LaButti K.M."/>
            <person name="Schmutz J."/>
            <person name="Jabbour D."/>
            <person name="Luo H."/>
            <person name="Baker S.E."/>
            <person name="Pisabarro A.G."/>
            <person name="Walton J.D."/>
            <person name="Blanchette R.A."/>
            <person name="Henrissat B."/>
            <person name="Martin F."/>
            <person name="Cullen D."/>
            <person name="Hibbett D.S."/>
            <person name="Grigoriev I.V."/>
        </authorList>
    </citation>
    <scope>NUCLEOTIDE SEQUENCE [LARGE SCALE GENOMIC DNA]</scope>
    <source>
        <strain evidence="3">MUCL 33604</strain>
    </source>
</reference>
<dbReference type="HOGENOM" id="CLU_025806_0_0_1"/>
<dbReference type="OrthoDB" id="3360715at2759"/>
<dbReference type="EMBL" id="KL197748">
    <property type="protein sequence ID" value="KDQ51464.1"/>
    <property type="molecule type" value="Genomic_DNA"/>
</dbReference>
<accession>A0A067P9P8</accession>
<feature type="compositionally biased region" description="Low complexity" evidence="1">
    <location>
        <begin position="241"/>
        <end position="274"/>
    </location>
</feature>
<evidence type="ECO:0000313" key="3">
    <source>
        <dbReference type="Proteomes" id="UP000027265"/>
    </source>
</evidence>
<feature type="compositionally biased region" description="Pro residues" evidence="1">
    <location>
        <begin position="188"/>
        <end position="204"/>
    </location>
</feature>
<name>A0A067P9P8_9AGAM</name>
<feature type="compositionally biased region" description="Pro residues" evidence="1">
    <location>
        <begin position="221"/>
        <end position="234"/>
    </location>
</feature>
<dbReference type="STRING" id="933084.A0A067P9P8"/>
<organism evidence="2 3">
    <name type="scientific">Jaapia argillacea MUCL 33604</name>
    <dbReference type="NCBI Taxonomy" id="933084"/>
    <lineage>
        <taxon>Eukaryota</taxon>
        <taxon>Fungi</taxon>
        <taxon>Dikarya</taxon>
        <taxon>Basidiomycota</taxon>
        <taxon>Agaricomycotina</taxon>
        <taxon>Agaricomycetes</taxon>
        <taxon>Agaricomycetidae</taxon>
        <taxon>Jaapiales</taxon>
        <taxon>Jaapiaceae</taxon>
        <taxon>Jaapia</taxon>
    </lineage>
</organism>
<feature type="region of interest" description="Disordered" evidence="1">
    <location>
        <begin position="170"/>
        <end position="274"/>
    </location>
</feature>
<feature type="compositionally biased region" description="Low complexity" evidence="1">
    <location>
        <begin position="209"/>
        <end position="220"/>
    </location>
</feature>
<dbReference type="AlphaFoldDB" id="A0A067P9P8"/>
<evidence type="ECO:0000256" key="1">
    <source>
        <dbReference type="SAM" id="MobiDB-lite"/>
    </source>
</evidence>
<protein>
    <submittedName>
        <fullName evidence="2">Uncharacterized protein</fullName>
    </submittedName>
</protein>
<dbReference type="Proteomes" id="UP000027265">
    <property type="component" value="Unassembled WGS sequence"/>
</dbReference>